<protein>
    <submittedName>
        <fullName evidence="5">ABC transporter ATP-binding protein</fullName>
    </submittedName>
</protein>
<dbReference type="FunFam" id="3.40.50.300:FF:000421">
    <property type="entry name" value="Branched-chain amino acid ABC transporter ATP-binding protein"/>
    <property type="match status" value="1"/>
</dbReference>
<dbReference type="EMBL" id="NBZD01000001">
    <property type="protein sequence ID" value="PNH19902.1"/>
    <property type="molecule type" value="Genomic_DNA"/>
</dbReference>
<dbReference type="GO" id="GO:0015188">
    <property type="term" value="F:L-isoleucine transmembrane transporter activity"/>
    <property type="evidence" value="ECO:0007669"/>
    <property type="project" value="TreeGrafter"/>
</dbReference>
<dbReference type="OMA" id="YNLWSRR"/>
<comment type="caution">
    <text evidence="5">The sequence shown here is derived from an EMBL/GenBank/DDBJ whole genome shotgun (WGS) entry which is preliminary data.</text>
</comment>
<dbReference type="GO" id="GO:0005304">
    <property type="term" value="F:L-valine transmembrane transporter activity"/>
    <property type="evidence" value="ECO:0007669"/>
    <property type="project" value="TreeGrafter"/>
</dbReference>
<organism evidence="5 6">
    <name type="scientific">Mageeibacillus indolicus</name>
    <dbReference type="NCBI Taxonomy" id="884684"/>
    <lineage>
        <taxon>Bacteria</taxon>
        <taxon>Bacillati</taxon>
        <taxon>Bacillota</taxon>
        <taxon>Clostridia</taxon>
        <taxon>Eubacteriales</taxon>
        <taxon>Oscillospiraceae</taxon>
        <taxon>Mageeibacillus</taxon>
    </lineage>
</organism>
<reference evidence="6" key="1">
    <citation type="submission" date="2017-04" db="EMBL/GenBank/DDBJ databases">
        <authorList>
            <person name="Bumgarner R.E."/>
            <person name="Fredricks D.N."/>
            <person name="Srinivasan S."/>
        </authorList>
    </citation>
    <scope>NUCLEOTIDE SEQUENCE [LARGE SCALE GENOMIC DNA]</scope>
    <source>
        <strain evidence="6">KA00405</strain>
    </source>
</reference>
<keyword evidence="1" id="KW-0813">Transport</keyword>
<dbReference type="InterPro" id="IPR032823">
    <property type="entry name" value="BCA_ABC_TP_C"/>
</dbReference>
<dbReference type="GO" id="GO:0015808">
    <property type="term" value="P:L-alanine transport"/>
    <property type="evidence" value="ECO:0007669"/>
    <property type="project" value="TreeGrafter"/>
</dbReference>
<dbReference type="PANTHER" id="PTHR45772:SF7">
    <property type="entry name" value="AMINO ACID ABC TRANSPORTER ATP-BINDING PROTEIN"/>
    <property type="match status" value="1"/>
</dbReference>
<dbReference type="AlphaFoldDB" id="A0A2J8B571"/>
<dbReference type="CDD" id="cd03219">
    <property type="entry name" value="ABC_Mj1267_LivG_branched"/>
    <property type="match status" value="1"/>
</dbReference>
<dbReference type="InterPro" id="IPR003439">
    <property type="entry name" value="ABC_transporter-like_ATP-bd"/>
</dbReference>
<gene>
    <name evidence="5" type="ORF">B7R76_03255</name>
</gene>
<dbReference type="InterPro" id="IPR051120">
    <property type="entry name" value="ABC_AA/LPS_Transport"/>
</dbReference>
<evidence type="ECO:0000256" key="2">
    <source>
        <dbReference type="ARBA" id="ARBA00022741"/>
    </source>
</evidence>
<dbReference type="InterPro" id="IPR027417">
    <property type="entry name" value="P-loop_NTPase"/>
</dbReference>
<dbReference type="SUPFAM" id="SSF52540">
    <property type="entry name" value="P-loop containing nucleoside triphosphate hydrolases"/>
    <property type="match status" value="1"/>
</dbReference>
<dbReference type="GO" id="GO:0005524">
    <property type="term" value="F:ATP binding"/>
    <property type="evidence" value="ECO:0007669"/>
    <property type="project" value="UniProtKB-KW"/>
</dbReference>
<evidence type="ECO:0000313" key="5">
    <source>
        <dbReference type="EMBL" id="PNH19902.1"/>
    </source>
</evidence>
<dbReference type="GO" id="GO:1903806">
    <property type="term" value="P:L-isoleucine import across plasma membrane"/>
    <property type="evidence" value="ECO:0007669"/>
    <property type="project" value="TreeGrafter"/>
</dbReference>
<dbReference type="GO" id="GO:0015192">
    <property type="term" value="F:L-phenylalanine transmembrane transporter activity"/>
    <property type="evidence" value="ECO:0007669"/>
    <property type="project" value="TreeGrafter"/>
</dbReference>
<dbReference type="SMART" id="SM00382">
    <property type="entry name" value="AAA"/>
    <property type="match status" value="1"/>
</dbReference>
<dbReference type="PANTHER" id="PTHR45772">
    <property type="entry name" value="CONSERVED COMPONENT OF ABC TRANSPORTER FOR NATURAL AMINO ACIDS-RELATED"/>
    <property type="match status" value="1"/>
</dbReference>
<proteinExistence type="predicted"/>
<accession>A0A2J8B571</accession>
<dbReference type="PROSITE" id="PS50893">
    <property type="entry name" value="ABC_TRANSPORTER_2"/>
    <property type="match status" value="1"/>
</dbReference>
<sequence>MKEAVLDVQSISIAFGGIKAVTNLSFKVEKGQIVSLIGPNGAGKTTVFNLLTGVYRTQTGKIVFEGNEIHRLRPQEIVRQGLSRTFQNIRLFSDMRVLENVLTGTHIHTDYRLFQSTLKSKKFRHIEADNIKKCLELLYELNLYNKKDEYAGSLPYGDQRKVEIARALATGARVLLLDEPAAGMNPQESAELLAFIRKLKSLGITVVLIEHDMQVVMNVSDYLYVLENGCLIAEGNAKQVSTDKKVISAYLGGEVYA</sequence>
<dbReference type="GO" id="GO:1903805">
    <property type="term" value="P:L-valine import across plasma membrane"/>
    <property type="evidence" value="ECO:0007669"/>
    <property type="project" value="TreeGrafter"/>
</dbReference>
<name>A0A2J8B571_9FIRM</name>
<dbReference type="GO" id="GO:0042941">
    <property type="term" value="P:D-alanine transmembrane transport"/>
    <property type="evidence" value="ECO:0007669"/>
    <property type="project" value="TreeGrafter"/>
</dbReference>
<keyword evidence="3 5" id="KW-0067">ATP-binding</keyword>
<dbReference type="Pfam" id="PF12399">
    <property type="entry name" value="BCA_ABC_TP_C"/>
    <property type="match status" value="1"/>
</dbReference>
<dbReference type="GO" id="GO:0005886">
    <property type="term" value="C:plasma membrane"/>
    <property type="evidence" value="ECO:0007669"/>
    <property type="project" value="TreeGrafter"/>
</dbReference>
<dbReference type="GO" id="GO:0016887">
    <property type="term" value="F:ATP hydrolysis activity"/>
    <property type="evidence" value="ECO:0007669"/>
    <property type="project" value="InterPro"/>
</dbReference>
<evidence type="ECO:0000256" key="3">
    <source>
        <dbReference type="ARBA" id="ARBA00022840"/>
    </source>
</evidence>
<evidence type="ECO:0000313" key="6">
    <source>
        <dbReference type="Proteomes" id="UP000236394"/>
    </source>
</evidence>
<dbReference type="Pfam" id="PF00005">
    <property type="entry name" value="ABC_tran"/>
    <property type="match status" value="1"/>
</dbReference>
<dbReference type="InterPro" id="IPR003593">
    <property type="entry name" value="AAA+_ATPase"/>
</dbReference>
<keyword evidence="2" id="KW-0547">Nucleotide-binding</keyword>
<dbReference type="Gene3D" id="3.40.50.300">
    <property type="entry name" value="P-loop containing nucleotide triphosphate hydrolases"/>
    <property type="match status" value="1"/>
</dbReference>
<evidence type="ECO:0000259" key="4">
    <source>
        <dbReference type="PROSITE" id="PS50893"/>
    </source>
</evidence>
<feature type="domain" description="ABC transporter" evidence="4">
    <location>
        <begin position="6"/>
        <end position="253"/>
    </location>
</feature>
<evidence type="ECO:0000256" key="1">
    <source>
        <dbReference type="ARBA" id="ARBA00022448"/>
    </source>
</evidence>
<dbReference type="Proteomes" id="UP000236394">
    <property type="component" value="Unassembled WGS sequence"/>
</dbReference>
<dbReference type="RefSeq" id="WP_012993180.1">
    <property type="nucleotide sequence ID" value="NZ_NBZD01000001.1"/>
</dbReference>